<evidence type="ECO:0000313" key="1">
    <source>
        <dbReference type="EMBL" id="HHR92201.1"/>
    </source>
</evidence>
<name>A0A7C5YXK7_UNCC3</name>
<dbReference type="AlphaFoldDB" id="A0A7C5YXK7"/>
<sequence length="97" mass="11972">MTYLTVPQLAKKYGFYPNLIYRLIREGLPFKWQEVRLEAKRKRDSVPMKYPPRKVMVVSEDDWLEIPTYIRNKWRRGENRLKVKKIYDKNQINKRKN</sequence>
<reference evidence="1" key="1">
    <citation type="journal article" date="2020" name="mSystems">
        <title>Genome- and Community-Level Interaction Insights into Carbon Utilization and Element Cycling Functions of Hydrothermarchaeota in Hydrothermal Sediment.</title>
        <authorList>
            <person name="Zhou Z."/>
            <person name="Liu Y."/>
            <person name="Xu W."/>
            <person name="Pan J."/>
            <person name="Luo Z.H."/>
            <person name="Li M."/>
        </authorList>
    </citation>
    <scope>NUCLEOTIDE SEQUENCE [LARGE SCALE GENOMIC DNA]</scope>
    <source>
        <strain evidence="1">SpSt-1042</strain>
    </source>
</reference>
<comment type="caution">
    <text evidence="1">The sequence shown here is derived from an EMBL/GenBank/DDBJ whole genome shotgun (WGS) entry which is preliminary data.</text>
</comment>
<proteinExistence type="predicted"/>
<gene>
    <name evidence="1" type="ORF">ENL96_01680</name>
</gene>
<dbReference type="EMBL" id="DRVY01000049">
    <property type="protein sequence ID" value="HHR92201.1"/>
    <property type="molecule type" value="Genomic_DNA"/>
</dbReference>
<protein>
    <submittedName>
        <fullName evidence="1">Uncharacterized protein</fullName>
    </submittedName>
</protein>
<organism evidence="1">
    <name type="scientific">candidate division CPR3 bacterium</name>
    <dbReference type="NCBI Taxonomy" id="2268181"/>
    <lineage>
        <taxon>Bacteria</taxon>
        <taxon>Bacteria division CPR3</taxon>
    </lineage>
</organism>
<accession>A0A7C5YXK7</accession>